<evidence type="ECO:0000313" key="3">
    <source>
        <dbReference type="EMBL" id="ROT82001.1"/>
    </source>
</evidence>
<evidence type="ECO:0000259" key="2">
    <source>
        <dbReference type="SMART" id="SM01257"/>
    </source>
</evidence>
<sequence length="200" mass="22334">PLTLSDVASSMQRQQEQEQAEALGVEGRRSQFAGLREKQASFQSELSGLSLQSKSSIDSLLESREADPVDVLLSLGFGGQAQDTVTRIPERFLRPSQVPGNNIEDFLKSEEEFSDMMESAEWMPGLDPHGVTMAGALSLSPRGRCRLRRRQYYHRPSSPQPSVRSLPASLHHPSRSPRFLTVLWEGHARAFPRSVVDDDF</sequence>
<dbReference type="PANTHER" id="PTHR17469:SF15">
    <property type="entry name" value="ITPR-INTERACTING DOMAIN-CONTAINING PROTEIN"/>
    <property type="match status" value="1"/>
</dbReference>
<reference evidence="3 4" key="2">
    <citation type="submission" date="2019-01" db="EMBL/GenBank/DDBJ databases">
        <title>The decoding of complex shrimp genome reveals the adaptation for benthos swimmer, frequently molting mechanism and breeding impact on genome.</title>
        <authorList>
            <person name="Sun Y."/>
            <person name="Gao Y."/>
            <person name="Yu Y."/>
        </authorList>
    </citation>
    <scope>NUCLEOTIDE SEQUENCE [LARGE SCALE GENOMIC DNA]</scope>
    <source>
        <tissue evidence="3">Muscle</tissue>
    </source>
</reference>
<dbReference type="InterPro" id="IPR029325">
    <property type="entry name" value="ITPR-bd"/>
</dbReference>
<evidence type="ECO:0000313" key="4">
    <source>
        <dbReference type="Proteomes" id="UP000283509"/>
    </source>
</evidence>
<proteinExistence type="predicted"/>
<protein>
    <recommendedName>
        <fullName evidence="2">ITPR-interacting domain-containing protein</fullName>
    </recommendedName>
</protein>
<organism evidence="3 4">
    <name type="scientific">Penaeus vannamei</name>
    <name type="common">Whiteleg shrimp</name>
    <name type="synonym">Litopenaeus vannamei</name>
    <dbReference type="NCBI Taxonomy" id="6689"/>
    <lineage>
        <taxon>Eukaryota</taxon>
        <taxon>Metazoa</taxon>
        <taxon>Ecdysozoa</taxon>
        <taxon>Arthropoda</taxon>
        <taxon>Crustacea</taxon>
        <taxon>Multicrustacea</taxon>
        <taxon>Malacostraca</taxon>
        <taxon>Eumalacostraca</taxon>
        <taxon>Eucarida</taxon>
        <taxon>Decapoda</taxon>
        <taxon>Dendrobranchiata</taxon>
        <taxon>Penaeoidea</taxon>
        <taxon>Penaeidae</taxon>
        <taxon>Penaeus</taxon>
    </lineage>
</organism>
<dbReference type="Pfam" id="PF14722">
    <property type="entry name" value="KRAP_IP3R_bind"/>
    <property type="match status" value="1"/>
</dbReference>
<name>A0A423TZX9_PENVA</name>
<feature type="compositionally biased region" description="Polar residues" evidence="1">
    <location>
        <begin position="1"/>
        <end position="11"/>
    </location>
</feature>
<dbReference type="PANTHER" id="PTHR17469">
    <property type="entry name" value="SPERM SPECIFIC ANTIGEN 2-RELATED"/>
    <property type="match status" value="1"/>
</dbReference>
<feature type="non-terminal residue" evidence="3">
    <location>
        <position position="1"/>
    </location>
</feature>
<dbReference type="SMART" id="SM01257">
    <property type="entry name" value="KRAP_IP3R_bind"/>
    <property type="match status" value="1"/>
</dbReference>
<evidence type="ECO:0000256" key="1">
    <source>
        <dbReference type="SAM" id="MobiDB-lite"/>
    </source>
</evidence>
<dbReference type="Proteomes" id="UP000283509">
    <property type="component" value="Unassembled WGS sequence"/>
</dbReference>
<dbReference type="EMBL" id="QCYY01000897">
    <property type="protein sequence ID" value="ROT82001.1"/>
    <property type="molecule type" value="Genomic_DNA"/>
</dbReference>
<dbReference type="AlphaFoldDB" id="A0A423TZX9"/>
<comment type="caution">
    <text evidence="3">The sequence shown here is derived from an EMBL/GenBank/DDBJ whole genome shotgun (WGS) entry which is preliminary data.</text>
</comment>
<feature type="domain" description="ITPR-interacting" evidence="2">
    <location>
        <begin position="34"/>
        <end position="177"/>
    </location>
</feature>
<gene>
    <name evidence="3" type="ORF">C7M84_024831</name>
</gene>
<keyword evidence="4" id="KW-1185">Reference proteome</keyword>
<dbReference type="OrthoDB" id="6360485at2759"/>
<feature type="region of interest" description="Disordered" evidence="1">
    <location>
        <begin position="154"/>
        <end position="174"/>
    </location>
</feature>
<dbReference type="GO" id="GO:0005102">
    <property type="term" value="F:signaling receptor binding"/>
    <property type="evidence" value="ECO:0007669"/>
    <property type="project" value="InterPro"/>
</dbReference>
<reference evidence="3 4" key="1">
    <citation type="submission" date="2018-04" db="EMBL/GenBank/DDBJ databases">
        <authorList>
            <person name="Zhang X."/>
            <person name="Yuan J."/>
            <person name="Li F."/>
            <person name="Xiang J."/>
        </authorList>
    </citation>
    <scope>NUCLEOTIDE SEQUENCE [LARGE SCALE GENOMIC DNA]</scope>
    <source>
        <tissue evidence="3">Muscle</tissue>
    </source>
</reference>
<feature type="region of interest" description="Disordered" evidence="1">
    <location>
        <begin position="1"/>
        <end position="24"/>
    </location>
</feature>
<accession>A0A423TZX9</accession>
<dbReference type="InterPro" id="IPR043444">
    <property type="entry name" value="TESPA1-like"/>
</dbReference>